<name>A0ABD1LYE6_9FABA</name>
<dbReference type="AlphaFoldDB" id="A0ABD1LYE6"/>
<keyword evidence="3" id="KW-1185">Reference proteome</keyword>
<reference evidence="2 3" key="1">
    <citation type="submission" date="2024-08" db="EMBL/GenBank/DDBJ databases">
        <title>Insights into the chromosomal genome structure of Flemingia macrophylla.</title>
        <authorList>
            <person name="Ding Y."/>
            <person name="Zhao Y."/>
            <person name="Bi W."/>
            <person name="Wu M."/>
            <person name="Zhao G."/>
            <person name="Gong Y."/>
            <person name="Li W."/>
            <person name="Zhang P."/>
        </authorList>
    </citation>
    <scope>NUCLEOTIDE SEQUENCE [LARGE SCALE GENOMIC DNA]</scope>
    <source>
        <strain evidence="2">DYQJB</strain>
        <tissue evidence="2">Leaf</tissue>
    </source>
</reference>
<organism evidence="2 3">
    <name type="scientific">Flemingia macrophylla</name>
    <dbReference type="NCBI Taxonomy" id="520843"/>
    <lineage>
        <taxon>Eukaryota</taxon>
        <taxon>Viridiplantae</taxon>
        <taxon>Streptophyta</taxon>
        <taxon>Embryophyta</taxon>
        <taxon>Tracheophyta</taxon>
        <taxon>Spermatophyta</taxon>
        <taxon>Magnoliopsida</taxon>
        <taxon>eudicotyledons</taxon>
        <taxon>Gunneridae</taxon>
        <taxon>Pentapetalae</taxon>
        <taxon>rosids</taxon>
        <taxon>fabids</taxon>
        <taxon>Fabales</taxon>
        <taxon>Fabaceae</taxon>
        <taxon>Papilionoideae</taxon>
        <taxon>50 kb inversion clade</taxon>
        <taxon>NPAAA clade</taxon>
        <taxon>indigoferoid/millettioid clade</taxon>
        <taxon>Phaseoleae</taxon>
        <taxon>Flemingia</taxon>
    </lineage>
</organism>
<feature type="region of interest" description="Disordered" evidence="1">
    <location>
        <begin position="1"/>
        <end position="63"/>
    </location>
</feature>
<accession>A0ABD1LYE6</accession>
<protein>
    <submittedName>
        <fullName evidence="2">Uncharacterized protein</fullName>
    </submittedName>
</protein>
<sequence length="222" mass="23972">MTDHQPQPQPPLHPRARPSPVSTLALQPPPDSPSPWRSTLAQPSSPSPTLAHPSHTKPPRSTLAFSPTLTAIAPLVYPSHRAHPRQPHPPSSILATAPNLASLAPSSTLPTASTLASLASAHAALPLRLRPRPRLPPSTSRPHSIVTTLSLSSFANRCVWRSCCPLCWPTSLGKRLLSPPNPPISSSFTASVKLCEKYSREMNTEEFVRRDLLVYCLDIDSG</sequence>
<proteinExistence type="predicted"/>
<dbReference type="EMBL" id="JBGMDY010000007">
    <property type="protein sequence ID" value="KAL2328457.1"/>
    <property type="molecule type" value="Genomic_DNA"/>
</dbReference>
<feature type="compositionally biased region" description="Polar residues" evidence="1">
    <location>
        <begin position="35"/>
        <end position="48"/>
    </location>
</feature>
<dbReference type="Proteomes" id="UP001603857">
    <property type="component" value="Unassembled WGS sequence"/>
</dbReference>
<gene>
    <name evidence="2" type="ORF">Fmac_021884</name>
</gene>
<evidence type="ECO:0000313" key="3">
    <source>
        <dbReference type="Proteomes" id="UP001603857"/>
    </source>
</evidence>
<evidence type="ECO:0000313" key="2">
    <source>
        <dbReference type="EMBL" id="KAL2328457.1"/>
    </source>
</evidence>
<evidence type="ECO:0000256" key="1">
    <source>
        <dbReference type="SAM" id="MobiDB-lite"/>
    </source>
</evidence>
<comment type="caution">
    <text evidence="2">The sequence shown here is derived from an EMBL/GenBank/DDBJ whole genome shotgun (WGS) entry which is preliminary data.</text>
</comment>